<dbReference type="OrthoDB" id="196105at2"/>
<feature type="domain" description="BLUF" evidence="2">
    <location>
        <begin position="1"/>
        <end position="93"/>
    </location>
</feature>
<reference evidence="3 4" key="1">
    <citation type="submission" date="2018-03" db="EMBL/GenBank/DDBJ databases">
        <title>Genomic Encyclopedia of Archaeal and Bacterial Type Strains, Phase II (KMG-II): from individual species to whole genera.</title>
        <authorList>
            <person name="Goeker M."/>
        </authorList>
    </citation>
    <scope>NUCLEOTIDE SEQUENCE [LARGE SCALE GENOMIC DNA]</scope>
    <source>
        <strain evidence="3 4">DSM 25328</strain>
    </source>
</reference>
<dbReference type="GO" id="GO:0009882">
    <property type="term" value="F:blue light photoreceptor activity"/>
    <property type="evidence" value="ECO:0007669"/>
    <property type="project" value="InterPro"/>
</dbReference>
<feature type="region of interest" description="Disordered" evidence="1">
    <location>
        <begin position="116"/>
        <end position="147"/>
    </location>
</feature>
<dbReference type="Pfam" id="PF04940">
    <property type="entry name" value="BLUF"/>
    <property type="match status" value="1"/>
</dbReference>
<evidence type="ECO:0000313" key="4">
    <source>
        <dbReference type="Proteomes" id="UP000237718"/>
    </source>
</evidence>
<dbReference type="PROSITE" id="PS50925">
    <property type="entry name" value="BLUF"/>
    <property type="match status" value="1"/>
</dbReference>
<sequence length="147" mass="16575">MFRLIYISEAVHQMPDEAVIAIVQKSRRRNEANGLRGALLYHEGRFIHMLEGPEAEVMARFERLRLDPRHHSLQLLGTNGIDVPLCASGMEHHDIDALPQDIAETLHEALALLNDLPPRDFSQPRPGRHQPRPMRQVLPVFSGGLAA</sequence>
<dbReference type="InterPro" id="IPR007024">
    <property type="entry name" value="BLUF_domain"/>
</dbReference>
<name>A0A2T1AI64_TRISK</name>
<evidence type="ECO:0000313" key="3">
    <source>
        <dbReference type="EMBL" id="PRZ48305.1"/>
    </source>
</evidence>
<dbReference type="SMART" id="SM01034">
    <property type="entry name" value="BLUF"/>
    <property type="match status" value="1"/>
</dbReference>
<proteinExistence type="predicted"/>
<dbReference type="AlphaFoldDB" id="A0A2T1AI64"/>
<evidence type="ECO:0000259" key="2">
    <source>
        <dbReference type="PROSITE" id="PS50925"/>
    </source>
</evidence>
<dbReference type="InterPro" id="IPR036046">
    <property type="entry name" value="Acylphosphatase-like_dom_sf"/>
</dbReference>
<gene>
    <name evidence="3" type="ORF">CLV89_104133</name>
</gene>
<accession>A0A2T1AI64</accession>
<dbReference type="GO" id="GO:0071949">
    <property type="term" value="F:FAD binding"/>
    <property type="evidence" value="ECO:0007669"/>
    <property type="project" value="InterPro"/>
</dbReference>
<dbReference type="Gene3D" id="3.30.70.100">
    <property type="match status" value="1"/>
</dbReference>
<protein>
    <submittedName>
        <fullName evidence="3">FAD-dependent sensor of blue light</fullName>
    </submittedName>
</protein>
<dbReference type="SUPFAM" id="SSF54975">
    <property type="entry name" value="Acylphosphatase/BLUF domain-like"/>
    <property type="match status" value="1"/>
</dbReference>
<comment type="caution">
    <text evidence="3">The sequence shown here is derived from an EMBL/GenBank/DDBJ whole genome shotgun (WGS) entry which is preliminary data.</text>
</comment>
<evidence type="ECO:0000256" key="1">
    <source>
        <dbReference type="SAM" id="MobiDB-lite"/>
    </source>
</evidence>
<organism evidence="3 4">
    <name type="scientific">Tritonibacter scottomollicae</name>
    <name type="common">Epibacterium scottomollicae</name>
    <dbReference type="NCBI Taxonomy" id="483013"/>
    <lineage>
        <taxon>Bacteria</taxon>
        <taxon>Pseudomonadati</taxon>
        <taxon>Pseudomonadota</taxon>
        <taxon>Alphaproteobacteria</taxon>
        <taxon>Rhodobacterales</taxon>
        <taxon>Paracoccaceae</taxon>
        <taxon>Tritonibacter</taxon>
    </lineage>
</organism>
<dbReference type="Proteomes" id="UP000237718">
    <property type="component" value="Unassembled WGS sequence"/>
</dbReference>
<dbReference type="EMBL" id="PVUF01000004">
    <property type="protein sequence ID" value="PRZ48305.1"/>
    <property type="molecule type" value="Genomic_DNA"/>
</dbReference>
<dbReference type="RefSeq" id="WP_106163249.1">
    <property type="nucleotide sequence ID" value="NZ_PVUF01000004.1"/>
</dbReference>